<protein>
    <submittedName>
        <fullName evidence="3">Zf-HC2 domain-containing protein</fullName>
    </submittedName>
</protein>
<dbReference type="Proteomes" id="UP000823982">
    <property type="component" value="Unassembled WGS sequence"/>
</dbReference>
<evidence type="ECO:0000256" key="1">
    <source>
        <dbReference type="SAM" id="Phobius"/>
    </source>
</evidence>
<gene>
    <name evidence="3" type="ORF">IAD01_05390</name>
</gene>
<keyword evidence="1" id="KW-1133">Transmembrane helix</keyword>
<dbReference type="EMBL" id="DVIR01000048">
    <property type="protein sequence ID" value="HIS24819.1"/>
    <property type="molecule type" value="Genomic_DNA"/>
</dbReference>
<reference evidence="3" key="2">
    <citation type="journal article" date="2021" name="PeerJ">
        <title>Extensive microbial diversity within the chicken gut microbiome revealed by metagenomics and culture.</title>
        <authorList>
            <person name="Gilroy R."/>
            <person name="Ravi A."/>
            <person name="Getino M."/>
            <person name="Pursley I."/>
            <person name="Horton D.L."/>
            <person name="Alikhan N.F."/>
            <person name="Baker D."/>
            <person name="Gharbi K."/>
            <person name="Hall N."/>
            <person name="Watson M."/>
            <person name="Adriaenssens E.M."/>
            <person name="Foster-Nyarko E."/>
            <person name="Jarju S."/>
            <person name="Secka A."/>
            <person name="Antonio M."/>
            <person name="Oren A."/>
            <person name="Chaudhuri R.R."/>
            <person name="La Ragione R."/>
            <person name="Hildebrand F."/>
            <person name="Pallen M.J."/>
        </authorList>
    </citation>
    <scope>NUCLEOTIDE SEQUENCE</scope>
    <source>
        <strain evidence="3">CHK157-1446</strain>
    </source>
</reference>
<evidence type="ECO:0000259" key="2">
    <source>
        <dbReference type="Pfam" id="PF13490"/>
    </source>
</evidence>
<feature type="transmembrane region" description="Helical" evidence="1">
    <location>
        <begin position="78"/>
        <end position="98"/>
    </location>
</feature>
<proteinExistence type="predicted"/>
<dbReference type="InterPro" id="IPR027383">
    <property type="entry name" value="Znf_put"/>
</dbReference>
<dbReference type="Pfam" id="PF13490">
    <property type="entry name" value="zf-HC2"/>
    <property type="match status" value="1"/>
</dbReference>
<feature type="domain" description="Putative zinc-finger" evidence="2">
    <location>
        <begin position="5"/>
        <end position="39"/>
    </location>
</feature>
<evidence type="ECO:0000313" key="3">
    <source>
        <dbReference type="EMBL" id="HIS24819.1"/>
    </source>
</evidence>
<reference evidence="3" key="1">
    <citation type="submission" date="2020-10" db="EMBL/GenBank/DDBJ databases">
        <authorList>
            <person name="Gilroy R."/>
        </authorList>
    </citation>
    <scope>NUCLEOTIDE SEQUENCE</scope>
    <source>
        <strain evidence="3">CHK157-1446</strain>
    </source>
</reference>
<sequence>MKNECSFVRDVLPLYFENMVSEDTATFVEEHLKTCSECAAELEAMKAGKQIDEAAAPQDKNDANALVAIKKKIQKKKWVAISITAVCLLAIVTFIHYFPIYRIIKVGGTSYFSGSEIAKLAYIGSVTDRAEAQSILRQADAAFHDCKHTSAENEELYGVLSRYATATDRWNDVSFVNHSLELWSAHLDDTEGYIWVYYSYEAINSEGQVVSGSKNIPSLWTVEKDTTGEWVVTGIKEHP</sequence>
<accession>A0A9D1EPA7</accession>
<evidence type="ECO:0000313" key="4">
    <source>
        <dbReference type="Proteomes" id="UP000823982"/>
    </source>
</evidence>
<dbReference type="AlphaFoldDB" id="A0A9D1EPA7"/>
<organism evidence="3 4">
    <name type="scientific">Candidatus Faeciplasma gallinarum</name>
    <dbReference type="NCBI Taxonomy" id="2840799"/>
    <lineage>
        <taxon>Bacteria</taxon>
        <taxon>Bacillati</taxon>
        <taxon>Bacillota</taxon>
        <taxon>Clostridia</taxon>
        <taxon>Eubacteriales</taxon>
        <taxon>Oscillospiraceae</taxon>
        <taxon>Oscillospiraceae incertae sedis</taxon>
        <taxon>Candidatus Faeciplasma</taxon>
    </lineage>
</organism>
<name>A0A9D1EPA7_9FIRM</name>
<keyword evidence="1" id="KW-0472">Membrane</keyword>
<keyword evidence="1" id="KW-0812">Transmembrane</keyword>
<comment type="caution">
    <text evidence="3">The sequence shown here is derived from an EMBL/GenBank/DDBJ whole genome shotgun (WGS) entry which is preliminary data.</text>
</comment>